<dbReference type="RefSeq" id="WP_353946914.1">
    <property type="nucleotide sequence ID" value="NZ_CP159534.1"/>
</dbReference>
<name>A0AAU8J4U0_9ACTN</name>
<feature type="compositionally biased region" description="Basic and acidic residues" evidence="1">
    <location>
        <begin position="1"/>
        <end position="11"/>
    </location>
</feature>
<proteinExistence type="predicted"/>
<accession>A0AAU8J4U0</accession>
<dbReference type="InterPro" id="IPR011101">
    <property type="entry name" value="DUF5131"/>
</dbReference>
<evidence type="ECO:0000256" key="1">
    <source>
        <dbReference type="SAM" id="MobiDB-lite"/>
    </source>
</evidence>
<feature type="region of interest" description="Disordered" evidence="1">
    <location>
        <begin position="43"/>
        <end position="63"/>
    </location>
</feature>
<sequence>MGERSAIERTEATWNPTTGSDRISSGCDNGYALTLAKRLKAMGPPKYQMDGDPRTSGPGPGLHVHPDALAIPYGWKSPRTVFVNSMSDLFHTRVPLD</sequence>
<feature type="region of interest" description="Disordered" evidence="1">
    <location>
        <begin position="1"/>
        <end position="21"/>
    </location>
</feature>
<organism evidence="2">
    <name type="scientific">Streptomyces tabacisoli</name>
    <dbReference type="NCBI Taxonomy" id="3156398"/>
    <lineage>
        <taxon>Bacteria</taxon>
        <taxon>Bacillati</taxon>
        <taxon>Actinomycetota</taxon>
        <taxon>Actinomycetes</taxon>
        <taxon>Kitasatosporales</taxon>
        <taxon>Streptomycetaceae</taxon>
        <taxon>Streptomyces</taxon>
    </lineage>
</organism>
<dbReference type="AlphaFoldDB" id="A0AAU8J4U0"/>
<dbReference type="EMBL" id="CP159534">
    <property type="protein sequence ID" value="XCJ75483.1"/>
    <property type="molecule type" value="Genomic_DNA"/>
</dbReference>
<dbReference type="KEGG" id="stac:ABII15_38360"/>
<evidence type="ECO:0000313" key="2">
    <source>
        <dbReference type="EMBL" id="XCJ75483.1"/>
    </source>
</evidence>
<reference evidence="2" key="1">
    <citation type="submission" date="2024-06" db="EMBL/GenBank/DDBJ databases">
        <title>Streptomyces sp. strain HUAS MG91 genome sequences.</title>
        <authorList>
            <person name="Mo P."/>
        </authorList>
    </citation>
    <scope>NUCLEOTIDE SEQUENCE</scope>
    <source>
        <strain evidence="2">HUAS MG91</strain>
    </source>
</reference>
<gene>
    <name evidence="2" type="ORF">ABII15_38360</name>
</gene>
<feature type="compositionally biased region" description="Polar residues" evidence="1">
    <location>
        <begin position="12"/>
        <end position="21"/>
    </location>
</feature>
<protein>
    <submittedName>
        <fullName evidence="2">DUF5131 family protein</fullName>
    </submittedName>
</protein>
<dbReference type="Pfam" id="PF07505">
    <property type="entry name" value="DUF5131"/>
    <property type="match status" value="1"/>
</dbReference>